<dbReference type="InterPro" id="IPR001245">
    <property type="entry name" value="Ser-Thr/Tyr_kinase_cat_dom"/>
</dbReference>
<keyword evidence="6" id="KW-1015">Disulfide bond</keyword>
<dbReference type="InterPro" id="IPR036179">
    <property type="entry name" value="Ig-like_dom_sf"/>
</dbReference>
<dbReference type="InterPro" id="IPR007110">
    <property type="entry name" value="Ig-like_dom"/>
</dbReference>
<dbReference type="OrthoDB" id="6417661at2759"/>
<keyword evidence="13" id="KW-0460">Magnesium</keyword>
<evidence type="ECO:0000259" key="17">
    <source>
        <dbReference type="PROSITE" id="PS50011"/>
    </source>
</evidence>
<feature type="binding site" evidence="12 15">
    <location>
        <position position="604"/>
    </location>
    <ligand>
        <name>ATP</name>
        <dbReference type="ChEBI" id="CHEBI:30616"/>
    </ligand>
</feature>
<dbReference type="GO" id="GO:0004714">
    <property type="term" value="F:transmembrane receptor protein tyrosine kinase activity"/>
    <property type="evidence" value="ECO:0007669"/>
    <property type="project" value="UniProtKB-EC"/>
</dbReference>
<evidence type="ECO:0000256" key="13">
    <source>
        <dbReference type="PIRSR" id="PIRSR000615-3"/>
    </source>
</evidence>
<keyword evidence="12 15" id="KW-0547">Nucleotide-binding</keyword>
<dbReference type="Gene3D" id="2.60.40.10">
    <property type="entry name" value="Immunoglobulins"/>
    <property type="match status" value="4"/>
</dbReference>
<dbReference type="EMBL" id="BMAO01027639">
    <property type="protein sequence ID" value="GFR18626.1"/>
    <property type="molecule type" value="Genomic_DNA"/>
</dbReference>
<comment type="catalytic activity">
    <reaction evidence="10">
        <text>L-tyrosyl-[protein] + ATP = O-phospho-L-tyrosyl-[protein] + ADP + H(+)</text>
        <dbReference type="Rhea" id="RHEA:10596"/>
        <dbReference type="Rhea" id="RHEA-COMP:10136"/>
        <dbReference type="Rhea" id="RHEA-COMP:20101"/>
        <dbReference type="ChEBI" id="CHEBI:15378"/>
        <dbReference type="ChEBI" id="CHEBI:30616"/>
        <dbReference type="ChEBI" id="CHEBI:46858"/>
        <dbReference type="ChEBI" id="CHEBI:61978"/>
        <dbReference type="ChEBI" id="CHEBI:456216"/>
        <dbReference type="EC" id="2.7.10.1"/>
    </reaction>
</comment>
<dbReference type="AlphaFoldDB" id="A0A8X6LPW3"/>
<dbReference type="Proteomes" id="UP000887116">
    <property type="component" value="Unassembled WGS sequence"/>
</dbReference>
<dbReference type="PROSITE" id="PS00107">
    <property type="entry name" value="PROTEIN_KINASE_ATP"/>
    <property type="match status" value="1"/>
</dbReference>
<dbReference type="FunFam" id="2.60.40.10:FF:000032">
    <property type="entry name" value="palladin isoform X1"/>
    <property type="match status" value="1"/>
</dbReference>
<dbReference type="InterPro" id="IPR050122">
    <property type="entry name" value="RTK"/>
</dbReference>
<dbReference type="FunFam" id="1.10.510.10:FF:000373">
    <property type="entry name" value="Receptor protein-tyrosine kinase"/>
    <property type="match status" value="1"/>
</dbReference>
<evidence type="ECO:0000256" key="10">
    <source>
        <dbReference type="ARBA" id="ARBA00051243"/>
    </source>
</evidence>
<dbReference type="GO" id="GO:0046872">
    <property type="term" value="F:metal ion binding"/>
    <property type="evidence" value="ECO:0007669"/>
    <property type="project" value="UniProtKB-KW"/>
</dbReference>
<comment type="caution">
    <text evidence="19">The sequence shown here is derived from an EMBL/GenBank/DDBJ whole genome shotgun (WGS) entry which is preliminary data.</text>
</comment>
<dbReference type="PANTHER" id="PTHR24416:SF600">
    <property type="entry name" value="PDGF- AND VEGF-RECEPTOR RELATED, ISOFORM J"/>
    <property type="match status" value="1"/>
</dbReference>
<gene>
    <name evidence="19" type="primary">FLT4</name>
    <name evidence="19" type="ORF">TNCT_658621</name>
</gene>
<evidence type="ECO:0000256" key="7">
    <source>
        <dbReference type="ARBA" id="ARBA00023170"/>
    </source>
</evidence>
<dbReference type="PROSITE" id="PS50011">
    <property type="entry name" value="PROTEIN_KINASE_DOM"/>
    <property type="match status" value="1"/>
</dbReference>
<feature type="binding site" evidence="13">
    <location>
        <position position="818"/>
    </location>
    <ligand>
        <name>Mg(2+)</name>
        <dbReference type="ChEBI" id="CHEBI:18420"/>
    </ligand>
</feature>
<dbReference type="SUPFAM" id="SSF48726">
    <property type="entry name" value="Immunoglobulin"/>
    <property type="match status" value="4"/>
</dbReference>
<evidence type="ECO:0000256" key="5">
    <source>
        <dbReference type="ARBA" id="ARBA00023136"/>
    </source>
</evidence>
<keyword evidence="4 16" id="KW-1133">Transmembrane helix</keyword>
<keyword evidence="3 16" id="KW-0812">Transmembrane</keyword>
<keyword evidence="20" id="KW-1185">Reference proteome</keyword>
<reference evidence="19" key="1">
    <citation type="submission" date="2020-07" db="EMBL/GenBank/DDBJ databases">
        <title>Multicomponent nature underlies the extraordinary mechanical properties of spider dragline silk.</title>
        <authorList>
            <person name="Kono N."/>
            <person name="Nakamura H."/>
            <person name="Mori M."/>
            <person name="Yoshida Y."/>
            <person name="Ohtoshi R."/>
            <person name="Malay A.D."/>
            <person name="Moran D.A.P."/>
            <person name="Tomita M."/>
            <person name="Numata K."/>
            <person name="Arakawa K."/>
        </authorList>
    </citation>
    <scope>NUCLEOTIDE SEQUENCE</scope>
</reference>
<evidence type="ECO:0000256" key="9">
    <source>
        <dbReference type="ARBA" id="ARBA00023319"/>
    </source>
</evidence>
<evidence type="ECO:0000256" key="2">
    <source>
        <dbReference type="ARBA" id="ARBA00011902"/>
    </source>
</evidence>
<evidence type="ECO:0000256" key="6">
    <source>
        <dbReference type="ARBA" id="ARBA00023157"/>
    </source>
</evidence>
<evidence type="ECO:0000256" key="8">
    <source>
        <dbReference type="ARBA" id="ARBA00023180"/>
    </source>
</evidence>
<dbReference type="FunFam" id="3.30.200.20:FF:000384">
    <property type="entry name" value="Receptor protein-tyrosine kinase"/>
    <property type="match status" value="1"/>
</dbReference>
<organism evidence="19 20">
    <name type="scientific">Trichonephila clavata</name>
    <name type="common">Joro spider</name>
    <name type="synonym">Nephila clavata</name>
    <dbReference type="NCBI Taxonomy" id="2740835"/>
    <lineage>
        <taxon>Eukaryota</taxon>
        <taxon>Metazoa</taxon>
        <taxon>Ecdysozoa</taxon>
        <taxon>Arthropoda</taxon>
        <taxon>Chelicerata</taxon>
        <taxon>Arachnida</taxon>
        <taxon>Araneae</taxon>
        <taxon>Araneomorphae</taxon>
        <taxon>Entelegynae</taxon>
        <taxon>Araneoidea</taxon>
        <taxon>Nephilidae</taxon>
        <taxon>Trichonephila</taxon>
    </lineage>
</organism>
<dbReference type="EC" id="2.7.10.1" evidence="2"/>
<evidence type="ECO:0000256" key="15">
    <source>
        <dbReference type="PROSITE-ProRule" id="PRU10141"/>
    </source>
</evidence>
<evidence type="ECO:0000313" key="20">
    <source>
        <dbReference type="Proteomes" id="UP000887116"/>
    </source>
</evidence>
<dbReference type="PANTHER" id="PTHR24416">
    <property type="entry name" value="TYROSINE-PROTEIN KINASE RECEPTOR"/>
    <property type="match status" value="1"/>
</dbReference>
<feature type="domain" description="Ig-like" evidence="18">
    <location>
        <begin position="194"/>
        <end position="308"/>
    </location>
</feature>
<feature type="active site" description="Proton acceptor" evidence="11">
    <location>
        <position position="813"/>
    </location>
</feature>
<evidence type="ECO:0000256" key="4">
    <source>
        <dbReference type="ARBA" id="ARBA00022989"/>
    </source>
</evidence>
<dbReference type="PIRSF" id="PIRSF000615">
    <property type="entry name" value="TyrPK_CSF1-R"/>
    <property type="match status" value="1"/>
</dbReference>
<feature type="site" description="Important for interaction with phosphotyrosine-binding proteins" evidence="14">
    <location>
        <position position="957"/>
    </location>
</feature>
<evidence type="ECO:0000256" key="12">
    <source>
        <dbReference type="PIRSR" id="PIRSR000615-2"/>
    </source>
</evidence>
<evidence type="ECO:0000256" key="3">
    <source>
        <dbReference type="ARBA" id="ARBA00022692"/>
    </source>
</evidence>
<feature type="binding site" evidence="12">
    <location>
        <position position="817"/>
    </location>
    <ligand>
        <name>ATP</name>
        <dbReference type="ChEBI" id="CHEBI:30616"/>
    </ligand>
</feature>
<dbReference type="GO" id="GO:0043235">
    <property type="term" value="C:receptor complex"/>
    <property type="evidence" value="ECO:0007669"/>
    <property type="project" value="TreeGrafter"/>
</dbReference>
<dbReference type="InterPro" id="IPR013098">
    <property type="entry name" value="Ig_I-set"/>
</dbReference>
<dbReference type="SMART" id="SM00409">
    <property type="entry name" value="IG"/>
    <property type="match status" value="4"/>
</dbReference>
<dbReference type="SUPFAM" id="SSF56112">
    <property type="entry name" value="Protein kinase-like (PK-like)"/>
    <property type="match status" value="1"/>
</dbReference>
<dbReference type="PROSITE" id="PS00109">
    <property type="entry name" value="PROTEIN_KINASE_TYR"/>
    <property type="match status" value="1"/>
</dbReference>
<dbReference type="InterPro" id="IPR020635">
    <property type="entry name" value="Tyr_kinase_cat_dom"/>
</dbReference>
<feature type="binding site" evidence="13">
    <location>
        <position position="831"/>
    </location>
    <ligand>
        <name>Mg(2+)</name>
        <dbReference type="ChEBI" id="CHEBI:18420"/>
    </ligand>
</feature>
<dbReference type="InterPro" id="IPR008266">
    <property type="entry name" value="Tyr_kinase_AS"/>
</dbReference>
<dbReference type="Gene3D" id="1.10.510.10">
    <property type="entry name" value="Transferase(Phosphotransferase) domain 1"/>
    <property type="match status" value="1"/>
</dbReference>
<keyword evidence="5 16" id="KW-0472">Membrane</keyword>
<dbReference type="InterPro" id="IPR011009">
    <property type="entry name" value="Kinase-like_dom_sf"/>
</dbReference>
<evidence type="ECO:0000256" key="11">
    <source>
        <dbReference type="PIRSR" id="PIRSR000615-1"/>
    </source>
</evidence>
<evidence type="ECO:0000256" key="16">
    <source>
        <dbReference type="SAM" id="Phobius"/>
    </source>
</evidence>
<feature type="binding site" evidence="12">
    <location>
        <begin position="577"/>
        <end position="584"/>
    </location>
    <ligand>
        <name>ATP</name>
        <dbReference type="ChEBI" id="CHEBI:30616"/>
    </ligand>
</feature>
<dbReference type="SMART" id="SM00408">
    <property type="entry name" value="IGc2"/>
    <property type="match status" value="2"/>
</dbReference>
<feature type="transmembrane region" description="Helical" evidence="16">
    <location>
        <begin position="494"/>
        <end position="515"/>
    </location>
</feature>
<dbReference type="GO" id="GO:0005886">
    <property type="term" value="C:plasma membrane"/>
    <property type="evidence" value="ECO:0007669"/>
    <property type="project" value="TreeGrafter"/>
</dbReference>
<dbReference type="CDD" id="cd00096">
    <property type="entry name" value="Ig"/>
    <property type="match status" value="1"/>
</dbReference>
<keyword evidence="8" id="KW-0325">Glycoprotein</keyword>
<dbReference type="InterPro" id="IPR017441">
    <property type="entry name" value="Protein_kinase_ATP_BS"/>
</dbReference>
<keyword evidence="13" id="KW-0479">Metal-binding</keyword>
<accession>A0A8X6LPW3</accession>
<feature type="binding site" evidence="13">
    <location>
        <position position="540"/>
    </location>
    <ligand>
        <name>Mg(2+)</name>
        <dbReference type="ChEBI" id="CHEBI:18420"/>
    </ligand>
</feature>
<dbReference type="Pfam" id="PF07714">
    <property type="entry name" value="PK_Tyr_Ser-Thr"/>
    <property type="match status" value="1"/>
</dbReference>
<sequence>MHRNCGSRYKIIHILDYPNKNNSQGRINETQPYSQWKTARSFKHQEVSTNLIVKNAQSSDSGDYVCTVTDHSQKTGQADVNIYVYQSPQPSHINLTTDVDISQPLISEAGENVKFVASVTAYPPSLLEEVELFWIKGGKRLKEDNHYHVNKTNSSMILEIKQLTRADADTYVLHGRAKDVNSSLAIVLEVKDEPAVSVRKAKPIYKLGQEVFLECHADGFPAPIVWWRWKPCEDSEGDCFPGGSRGWKDVEANGDFPNHENVTLEYSLDKSYPLVSHMHLIAKQSGHYKCIASNVMGKDDEIVPFVVSDAEVETYALGQRAHDFRKHSRCGYLHEHFCFSHTSVVTFHPIRLNLSGEYECIGGSYRKNLTEIKHITVDVRGIRPPILNSTNMAGVSILTAPGTLQEFFCFVDGVPFPKVTWTKDGEVFDVTNMSGVEVTEEGQRLTIRRVLDRDAGFYECVAENRGGVVKANATLDILLDDKDALHGGLTTGEIAAAVVFGIVAIVLILVVSCLVQRIVKDKKQKKELDFISHNMFERGYIDIFNPNLPLEDQIDLLPYKHNCEFPKERLKLGKTLGQGAFGRVVKAEAIGLVDGEASTTVAVKMLKEAADAEQRKALIAELKILIHIGRHVNIVNLLGAVTKNMSKGELYVIVEYCCFGNLRHFLLKHKGSYIDQLDHRTGQLDPQISTLPGSPFSNDMNDTMVTYSNILGLGMDNPTYREQSLNYADLAHQQVTNDSGTGISVFTNPSGSSVSERYLRNSVQAPSPSDGHESWNEGSPKNFFITTCDLLCFAFQCARGMEYLASRKLIHRDLAARNVLLAKDNVVKICDFGLAKDCYKYSNYIKKSDGLLPIKWMAIESIRDRVFTTKSDIWSFGILLWELFTLGSNPYPGVEINEEFFKKLKNGYRMEKPEFTPEKIYQLMKNCWLDDPNERPDFTGLAEQIGGLLESSVRKYYVELNTPYQMMNEEMLSNNNDYLQMTGVSKEDYTNMVNLLDTKPTSCPLNTYSNIVPPKPAGTRQTEVVPMVQLENLSVLPKERFSKNRRLSSELSGEEDIQNVTNITYLNMNSSSEREETDEYDSVFPDKKVHYENGVFHMQELEMNTRC</sequence>
<feature type="domain" description="Ig-like" evidence="18">
    <location>
        <begin position="384"/>
        <end position="476"/>
    </location>
</feature>
<dbReference type="Pfam" id="PF07679">
    <property type="entry name" value="I-set"/>
    <property type="match status" value="2"/>
</dbReference>
<dbReference type="GO" id="GO:0007169">
    <property type="term" value="P:cell surface receptor protein tyrosine kinase signaling pathway"/>
    <property type="evidence" value="ECO:0007669"/>
    <property type="project" value="TreeGrafter"/>
</dbReference>
<evidence type="ECO:0000256" key="14">
    <source>
        <dbReference type="PIRSR" id="PIRSR000615-4"/>
    </source>
</evidence>
<dbReference type="GO" id="GO:0005524">
    <property type="term" value="F:ATP binding"/>
    <property type="evidence" value="ECO:0007669"/>
    <property type="project" value="UniProtKB-UniRule"/>
</dbReference>
<evidence type="ECO:0000259" key="18">
    <source>
        <dbReference type="PROSITE" id="PS50835"/>
    </source>
</evidence>
<evidence type="ECO:0000256" key="1">
    <source>
        <dbReference type="ARBA" id="ARBA00004167"/>
    </source>
</evidence>
<feature type="domain" description="Protein kinase" evidence="17">
    <location>
        <begin position="570"/>
        <end position="949"/>
    </location>
</feature>
<name>A0A8X6LPW3_TRICU</name>
<evidence type="ECO:0000313" key="19">
    <source>
        <dbReference type="EMBL" id="GFR18626.1"/>
    </source>
</evidence>
<dbReference type="Gene3D" id="3.30.200.20">
    <property type="entry name" value="Phosphorylase Kinase, domain 1"/>
    <property type="match status" value="1"/>
</dbReference>
<keyword evidence="7 19" id="KW-0675">Receptor</keyword>
<dbReference type="InterPro" id="IPR003598">
    <property type="entry name" value="Ig_sub2"/>
</dbReference>
<keyword evidence="9" id="KW-0393">Immunoglobulin domain</keyword>
<keyword evidence="12 15" id="KW-0067">ATP-binding</keyword>
<dbReference type="InterPro" id="IPR003599">
    <property type="entry name" value="Ig_sub"/>
</dbReference>
<feature type="domain" description="Ig-like" evidence="18">
    <location>
        <begin position="1"/>
        <end position="81"/>
    </location>
</feature>
<dbReference type="InterPro" id="IPR000719">
    <property type="entry name" value="Prot_kinase_dom"/>
</dbReference>
<comment type="subcellular location">
    <subcellularLocation>
        <location evidence="1">Membrane</location>
        <topology evidence="1">Single-pass membrane protein</topology>
    </subcellularLocation>
</comment>
<proteinExistence type="predicted"/>
<dbReference type="SMART" id="SM00219">
    <property type="entry name" value="TyrKc"/>
    <property type="match status" value="1"/>
</dbReference>
<dbReference type="PROSITE" id="PS50835">
    <property type="entry name" value="IG_LIKE"/>
    <property type="match status" value="3"/>
</dbReference>
<protein>
    <recommendedName>
        <fullName evidence="2">receptor protein-tyrosine kinase</fullName>
        <ecNumber evidence="2">2.7.10.1</ecNumber>
    </recommendedName>
</protein>
<dbReference type="InterPro" id="IPR013783">
    <property type="entry name" value="Ig-like_fold"/>
</dbReference>